<dbReference type="PANTHER" id="PTHR24393">
    <property type="entry name" value="ZINC FINGER PROTEIN"/>
    <property type="match status" value="1"/>
</dbReference>
<dbReference type="InterPro" id="IPR036236">
    <property type="entry name" value="Znf_C2H2_sf"/>
</dbReference>
<evidence type="ECO:0000313" key="8">
    <source>
        <dbReference type="EMBL" id="RWS20393.1"/>
    </source>
</evidence>
<gene>
    <name evidence="8" type="ORF">B4U80_04465</name>
</gene>
<keyword evidence="4" id="KW-0862">Zinc</keyword>
<reference evidence="8 9" key="1">
    <citation type="journal article" date="2018" name="Gigascience">
        <title>Genomes of trombidid mites reveal novel predicted allergens and laterally-transferred genes associated with secondary metabolism.</title>
        <authorList>
            <person name="Dong X."/>
            <person name="Chaisiri K."/>
            <person name="Xia D."/>
            <person name="Armstrong S.D."/>
            <person name="Fang Y."/>
            <person name="Donnelly M.J."/>
            <person name="Kadowaki T."/>
            <person name="McGarry J.W."/>
            <person name="Darby A.C."/>
            <person name="Makepeace B.L."/>
        </authorList>
    </citation>
    <scope>NUCLEOTIDE SEQUENCE [LARGE SCALE GENOMIC DNA]</scope>
    <source>
        <strain evidence="8">UoL-UT</strain>
    </source>
</reference>
<keyword evidence="9" id="KW-1185">Reference proteome</keyword>
<feature type="domain" description="C2H2-type" evidence="7">
    <location>
        <begin position="166"/>
        <end position="188"/>
    </location>
</feature>
<evidence type="ECO:0000256" key="2">
    <source>
        <dbReference type="ARBA" id="ARBA00022737"/>
    </source>
</evidence>
<dbReference type="Pfam" id="PF00096">
    <property type="entry name" value="zf-C2H2"/>
    <property type="match status" value="2"/>
</dbReference>
<dbReference type="Gene3D" id="3.30.160.60">
    <property type="entry name" value="Classic Zinc Finger"/>
    <property type="match status" value="2"/>
</dbReference>
<dbReference type="GO" id="GO:0005634">
    <property type="term" value="C:nucleus"/>
    <property type="evidence" value="ECO:0007669"/>
    <property type="project" value="TreeGrafter"/>
</dbReference>
<keyword evidence="3 6" id="KW-0863">Zinc-finger</keyword>
<dbReference type="AlphaFoldDB" id="A0A443RYH7"/>
<dbReference type="PANTHER" id="PTHR24393:SF34">
    <property type="entry name" value="PR_SET DOMAIN 13"/>
    <property type="match status" value="1"/>
</dbReference>
<dbReference type="Proteomes" id="UP000288716">
    <property type="component" value="Unassembled WGS sequence"/>
</dbReference>
<dbReference type="PROSITE" id="PS50157">
    <property type="entry name" value="ZINC_FINGER_C2H2_2"/>
    <property type="match status" value="2"/>
</dbReference>
<dbReference type="GO" id="GO:0000978">
    <property type="term" value="F:RNA polymerase II cis-regulatory region sequence-specific DNA binding"/>
    <property type="evidence" value="ECO:0007669"/>
    <property type="project" value="TreeGrafter"/>
</dbReference>
<dbReference type="GO" id="GO:0008270">
    <property type="term" value="F:zinc ion binding"/>
    <property type="evidence" value="ECO:0007669"/>
    <property type="project" value="UniProtKB-KW"/>
</dbReference>
<keyword evidence="2" id="KW-0677">Repeat</keyword>
<dbReference type="GO" id="GO:0001228">
    <property type="term" value="F:DNA-binding transcription activator activity, RNA polymerase II-specific"/>
    <property type="evidence" value="ECO:0007669"/>
    <property type="project" value="TreeGrafter"/>
</dbReference>
<evidence type="ECO:0000256" key="5">
    <source>
        <dbReference type="ARBA" id="ARBA00023242"/>
    </source>
</evidence>
<dbReference type="SUPFAM" id="SSF57667">
    <property type="entry name" value="beta-beta-alpha zinc fingers"/>
    <property type="match status" value="1"/>
</dbReference>
<dbReference type="EMBL" id="NCKV01017878">
    <property type="protein sequence ID" value="RWS20393.1"/>
    <property type="molecule type" value="Genomic_DNA"/>
</dbReference>
<sequence>MKRVKKALNSKVCVNTFNNDTSDENKVCNWKTNEFESEYENSKCRVIENRNNNEEDVKLNANEAQFDSDDESVVSVEITPKLDVKVEIIDLDSSYETRDTNANISFENLKTNAPRVLQEQSGLNCHLQEVHKKEISFKCEECTKSFNLEANFRKHMLKVHIKPKIHSCAKCDKRFARNEDLTVHKRSK</sequence>
<evidence type="ECO:0000256" key="1">
    <source>
        <dbReference type="ARBA" id="ARBA00022723"/>
    </source>
</evidence>
<evidence type="ECO:0000313" key="9">
    <source>
        <dbReference type="Proteomes" id="UP000288716"/>
    </source>
</evidence>
<evidence type="ECO:0000259" key="7">
    <source>
        <dbReference type="PROSITE" id="PS50157"/>
    </source>
</evidence>
<comment type="caution">
    <text evidence="8">The sequence shown here is derived from an EMBL/GenBank/DDBJ whole genome shotgun (WGS) entry which is preliminary data.</text>
</comment>
<keyword evidence="5" id="KW-0539">Nucleus</keyword>
<protein>
    <submittedName>
        <fullName evidence="8">Zinc finger protein 91-like protein</fullName>
    </submittedName>
</protein>
<organism evidence="8 9">
    <name type="scientific">Leptotrombidium deliense</name>
    <dbReference type="NCBI Taxonomy" id="299467"/>
    <lineage>
        <taxon>Eukaryota</taxon>
        <taxon>Metazoa</taxon>
        <taxon>Ecdysozoa</taxon>
        <taxon>Arthropoda</taxon>
        <taxon>Chelicerata</taxon>
        <taxon>Arachnida</taxon>
        <taxon>Acari</taxon>
        <taxon>Acariformes</taxon>
        <taxon>Trombidiformes</taxon>
        <taxon>Prostigmata</taxon>
        <taxon>Anystina</taxon>
        <taxon>Parasitengona</taxon>
        <taxon>Trombiculoidea</taxon>
        <taxon>Trombiculidae</taxon>
        <taxon>Leptotrombidium</taxon>
    </lineage>
</organism>
<name>A0A443RYH7_9ACAR</name>
<accession>A0A443RYH7</accession>
<evidence type="ECO:0000256" key="3">
    <source>
        <dbReference type="ARBA" id="ARBA00022771"/>
    </source>
</evidence>
<dbReference type="VEuPathDB" id="VectorBase:LDEU011647"/>
<evidence type="ECO:0000256" key="4">
    <source>
        <dbReference type="ARBA" id="ARBA00022833"/>
    </source>
</evidence>
<keyword evidence="1" id="KW-0479">Metal-binding</keyword>
<dbReference type="STRING" id="299467.A0A443RYH7"/>
<dbReference type="InterPro" id="IPR013087">
    <property type="entry name" value="Znf_C2H2_type"/>
</dbReference>
<feature type="domain" description="C2H2-type" evidence="7">
    <location>
        <begin position="137"/>
        <end position="165"/>
    </location>
</feature>
<dbReference type="OrthoDB" id="6077919at2759"/>
<evidence type="ECO:0000256" key="6">
    <source>
        <dbReference type="PROSITE-ProRule" id="PRU00042"/>
    </source>
</evidence>
<dbReference type="PROSITE" id="PS00028">
    <property type="entry name" value="ZINC_FINGER_C2H2_1"/>
    <property type="match status" value="1"/>
</dbReference>
<proteinExistence type="predicted"/>
<dbReference type="SMART" id="SM00355">
    <property type="entry name" value="ZnF_C2H2"/>
    <property type="match status" value="2"/>
</dbReference>